<evidence type="ECO:0000313" key="2">
    <source>
        <dbReference type="Proteomes" id="UP000240042"/>
    </source>
</evidence>
<reference evidence="2" key="1">
    <citation type="submission" date="2016-10" db="EMBL/GenBank/DDBJ databases">
        <authorList>
            <person name="Varghese N."/>
            <person name="Submissions S."/>
        </authorList>
    </citation>
    <scope>NUCLEOTIDE SEQUENCE [LARGE SCALE GENOMIC DNA]</scope>
    <source>
        <strain evidence="2">ATCC 43811</strain>
    </source>
</reference>
<keyword evidence="2" id="KW-1185">Reference proteome</keyword>
<protein>
    <submittedName>
        <fullName evidence="1">PTS system, cellobiose-specific IIC component</fullName>
    </submittedName>
</protein>
<accession>A0A1I1F8S1</accession>
<dbReference type="STRING" id="34097.SAMN02745150_01427"/>
<dbReference type="EMBL" id="FOKY01000027">
    <property type="protein sequence ID" value="SFB95342.1"/>
    <property type="molecule type" value="Genomic_DNA"/>
</dbReference>
<name>A0A1I1F8S1_BREAD</name>
<dbReference type="AlphaFoldDB" id="A0A1I1F8S1"/>
<dbReference type="Proteomes" id="UP000240042">
    <property type="component" value="Unassembled WGS sequence"/>
</dbReference>
<proteinExistence type="predicted"/>
<gene>
    <name evidence="1" type="ORF">SAMN02745150_01427</name>
</gene>
<organism evidence="1 2">
    <name type="scientific">Brevinema andersonii</name>
    <dbReference type="NCBI Taxonomy" id="34097"/>
    <lineage>
        <taxon>Bacteria</taxon>
        <taxon>Pseudomonadati</taxon>
        <taxon>Spirochaetota</taxon>
        <taxon>Spirochaetia</taxon>
        <taxon>Brevinematales</taxon>
        <taxon>Brevinemataceae</taxon>
        <taxon>Brevinema</taxon>
    </lineage>
</organism>
<evidence type="ECO:0000313" key="1">
    <source>
        <dbReference type="EMBL" id="SFB95342.1"/>
    </source>
</evidence>
<sequence length="47" mass="5376">MPIITSVISYYAQTLGIIMLGYMVDPSFTPFFIQMFLSALDWKNVVL</sequence>